<dbReference type="PRINTS" id="PR00368">
    <property type="entry name" value="FADPNR"/>
</dbReference>
<dbReference type="EMBL" id="VTAW01000009">
    <property type="protein sequence ID" value="TYT62362.1"/>
    <property type="molecule type" value="Genomic_DNA"/>
</dbReference>
<evidence type="ECO:0000313" key="2">
    <source>
        <dbReference type="EMBL" id="TYT62362.1"/>
    </source>
</evidence>
<reference evidence="2 3" key="1">
    <citation type="submission" date="2019-08" db="EMBL/GenBank/DDBJ databases">
        <title>Archaea genome.</title>
        <authorList>
            <person name="Kajale S."/>
            <person name="Shouche Y."/>
            <person name="Deshpande N."/>
            <person name="Sharma A."/>
        </authorList>
    </citation>
    <scope>NUCLEOTIDE SEQUENCE [LARGE SCALE GENOMIC DNA]</scope>
    <source>
        <strain evidence="2 3">ESP3B_9</strain>
    </source>
</reference>
<dbReference type="InterPro" id="IPR038732">
    <property type="entry name" value="HpyO/CreE_NAD-binding"/>
</dbReference>
<dbReference type="Gene3D" id="3.50.50.60">
    <property type="entry name" value="FAD/NAD(P)-binding domain"/>
    <property type="match status" value="1"/>
</dbReference>
<name>A0A5D5ARB3_9EURY</name>
<protein>
    <submittedName>
        <fullName evidence="2">Lysine N(6)-hydroxylase/L-ornithine N(5)-oxygenase family protein</fullName>
    </submittedName>
</protein>
<dbReference type="Proteomes" id="UP000324104">
    <property type="component" value="Unassembled WGS sequence"/>
</dbReference>
<dbReference type="RefSeq" id="WP_149081182.1">
    <property type="nucleotide sequence ID" value="NZ_VTAW01000009.1"/>
</dbReference>
<feature type="domain" description="FAD-dependent urate hydroxylase HpyO/Asp monooxygenase CreE-like FAD/NAD(P)-binding" evidence="1">
    <location>
        <begin position="8"/>
        <end position="152"/>
    </location>
</feature>
<dbReference type="Pfam" id="PF13454">
    <property type="entry name" value="NAD_binding_9"/>
    <property type="match status" value="1"/>
</dbReference>
<gene>
    <name evidence="2" type="ORF">FYC77_09090</name>
</gene>
<keyword evidence="3" id="KW-1185">Reference proteome</keyword>
<sequence>MVDTSVLIVGGGVHGVHHAIRLLENDLVTRDRLRIVEPNGLLGGFRRKCTQCGMTELRSPFVHHVDPDPFSLRDFARARGRENELVVSQVGSNRPTAALFFDHADARCERYDLDELVVDATVTRVVDRDNRVEVETTGGRFAVRWCLLAVGHDRSYAFPDWARDLPPSTPVTHVWGRDFDSGAIGEFASVGIVGGGITAAQLATSLAQPGRDVTLFVRSPFAVETLEASTDWMHFSGPVADLQELPPASSARARTVRDARHDGAMPPYVFGRLRQAIEDGSISLERTEITEATPAGGTVVVACRDGTAMCLDHLVCATGFGSPYDGPLFSRIREGSTLATGYRGAPVLADDTLRWRRDDGSPSRILVTGVAAQQVLGPFARNVIGARRAGTLVCDALASNLETAAHT</sequence>
<evidence type="ECO:0000313" key="3">
    <source>
        <dbReference type="Proteomes" id="UP000324104"/>
    </source>
</evidence>
<dbReference type="SUPFAM" id="SSF51905">
    <property type="entry name" value="FAD/NAD(P)-binding domain"/>
    <property type="match status" value="1"/>
</dbReference>
<dbReference type="InterPro" id="IPR036188">
    <property type="entry name" value="FAD/NAD-bd_sf"/>
</dbReference>
<proteinExistence type="predicted"/>
<comment type="caution">
    <text evidence="2">The sequence shown here is derived from an EMBL/GenBank/DDBJ whole genome shotgun (WGS) entry which is preliminary data.</text>
</comment>
<organism evidence="2 3">
    <name type="scientific">Natrialba swarupiae</name>
    <dbReference type="NCBI Taxonomy" id="2448032"/>
    <lineage>
        <taxon>Archaea</taxon>
        <taxon>Methanobacteriati</taxon>
        <taxon>Methanobacteriota</taxon>
        <taxon>Stenosarchaea group</taxon>
        <taxon>Halobacteria</taxon>
        <taxon>Halobacteriales</taxon>
        <taxon>Natrialbaceae</taxon>
        <taxon>Natrialba</taxon>
    </lineage>
</organism>
<accession>A0A5D5ARB3</accession>
<dbReference type="PANTHER" id="PTHR38663:SF1">
    <property type="entry name" value="L-ORNITHINE N(5)-MONOOXYGENASE"/>
    <property type="match status" value="1"/>
</dbReference>
<dbReference type="PANTHER" id="PTHR38663">
    <property type="match status" value="1"/>
</dbReference>
<evidence type="ECO:0000259" key="1">
    <source>
        <dbReference type="Pfam" id="PF13454"/>
    </source>
</evidence>
<dbReference type="AlphaFoldDB" id="A0A5D5ARB3"/>
<dbReference type="PRINTS" id="PR00411">
    <property type="entry name" value="PNDRDTASEI"/>
</dbReference>